<proteinExistence type="predicted"/>
<evidence type="ECO:0000313" key="1">
    <source>
        <dbReference type="EMBL" id="KDQ27193.1"/>
    </source>
</evidence>
<reference evidence="2" key="1">
    <citation type="journal article" date="2014" name="Proc. Natl. Acad. Sci. U.S.A.">
        <title>Extensive sampling of basidiomycete genomes demonstrates inadequacy of the white-rot/brown-rot paradigm for wood decay fungi.</title>
        <authorList>
            <person name="Riley R."/>
            <person name="Salamov A.A."/>
            <person name="Brown D.W."/>
            <person name="Nagy L.G."/>
            <person name="Floudas D."/>
            <person name="Held B.W."/>
            <person name="Levasseur A."/>
            <person name="Lombard V."/>
            <person name="Morin E."/>
            <person name="Otillar R."/>
            <person name="Lindquist E.A."/>
            <person name="Sun H."/>
            <person name="LaButti K.M."/>
            <person name="Schmutz J."/>
            <person name="Jabbour D."/>
            <person name="Luo H."/>
            <person name="Baker S.E."/>
            <person name="Pisabarro A.G."/>
            <person name="Walton J.D."/>
            <person name="Blanchette R.A."/>
            <person name="Henrissat B."/>
            <person name="Martin F."/>
            <person name="Cullen D."/>
            <person name="Hibbett D.S."/>
            <person name="Grigoriev I.V."/>
        </authorList>
    </citation>
    <scope>NUCLEOTIDE SEQUENCE [LARGE SCALE GENOMIC DNA]</scope>
    <source>
        <strain evidence="2">PC15</strain>
    </source>
</reference>
<organism evidence="1 2">
    <name type="scientific">Pleurotus ostreatus (strain PC15)</name>
    <name type="common">Oyster mushroom</name>
    <dbReference type="NCBI Taxonomy" id="1137138"/>
    <lineage>
        <taxon>Eukaryota</taxon>
        <taxon>Fungi</taxon>
        <taxon>Dikarya</taxon>
        <taxon>Basidiomycota</taxon>
        <taxon>Agaricomycotina</taxon>
        <taxon>Agaricomycetes</taxon>
        <taxon>Agaricomycetidae</taxon>
        <taxon>Agaricales</taxon>
        <taxon>Pleurotineae</taxon>
        <taxon>Pleurotaceae</taxon>
        <taxon>Pleurotus</taxon>
    </lineage>
</organism>
<dbReference type="EMBL" id="KL198009">
    <property type="protein sequence ID" value="KDQ27193.1"/>
    <property type="molecule type" value="Genomic_DNA"/>
</dbReference>
<gene>
    <name evidence="1" type="ORF">PLEOSDRAFT_1089984</name>
</gene>
<protein>
    <submittedName>
        <fullName evidence="1">Uncharacterized protein</fullName>
    </submittedName>
</protein>
<dbReference type="InParanoid" id="A0A067NGM1"/>
<name>A0A067NGM1_PLEO1</name>
<dbReference type="AlphaFoldDB" id="A0A067NGM1"/>
<dbReference type="Proteomes" id="UP000027073">
    <property type="component" value="Unassembled WGS sequence"/>
</dbReference>
<evidence type="ECO:0000313" key="2">
    <source>
        <dbReference type="Proteomes" id="UP000027073"/>
    </source>
</evidence>
<sequence length="56" mass="6449">MNKLTETMACEETTTDKRGKEEVVVGLGSQGEHRNLLEMVYTQWQFSLHRVSTDFS</sequence>
<accession>A0A067NGM1</accession>
<dbReference type="VEuPathDB" id="FungiDB:PLEOSDRAFT_1089984"/>
<dbReference type="HOGENOM" id="CLU_3015197_0_0_1"/>